<evidence type="ECO:0000313" key="2">
    <source>
        <dbReference type="EMBL" id="QDU29502.1"/>
    </source>
</evidence>
<proteinExistence type="predicted"/>
<dbReference type="InterPro" id="IPR017850">
    <property type="entry name" value="Alkaline_phosphatase_core_sf"/>
</dbReference>
<dbReference type="Proteomes" id="UP000315017">
    <property type="component" value="Chromosome"/>
</dbReference>
<dbReference type="PROSITE" id="PS51318">
    <property type="entry name" value="TAT"/>
    <property type="match status" value="1"/>
</dbReference>
<feature type="region of interest" description="Disordered" evidence="1">
    <location>
        <begin position="213"/>
        <end position="232"/>
    </location>
</feature>
<sequence length="498" mass="54097">MLRIDCGNSRPMCDGLSRRSFIQAGSLGLSGLTLANLLAAPAESSYVKDKAVVLLFLGGGPSQLETWDPKPDGIGTSTSIAGHIPTRLPGVRFASYFPHMAELADRLTIVRSFHTHHAEHNGAHKQILTADTSIPDGKPINHPGMGAVYARAAGAVHPQTGMPRQILIPPTLDHTAERAGFAGSFESVVEGCQPAYLGASFSPFEIKVPMKEGAAKDKKKGRGKSEPVENPLLQDMEPQVPDARLDGRLGLLKQLDQLNRQLDARGVMDGVDANNARALDVLRGGEVRDALDLLKEDPRTLAAYDTEHFRNYRCNDQSKFERSGPSIGISLGRQLLTARRLCEAGCGFVTVIHSNWDFHARKGIPNMPEGMSVLAPPLDHAVAAFLKDIHQRGLQDKILLVITGEFGRTPSLDENLGRHHWPRLCPLVFAGGGLKHGRIVGESDRRGGEPADNPYSIDDLHATIMNAMFDVGQMRLNTGLPKIVMERASRGRVIGEMF</sequence>
<dbReference type="KEGG" id="aagg:ETAA8_46140"/>
<evidence type="ECO:0000313" key="3">
    <source>
        <dbReference type="Proteomes" id="UP000315017"/>
    </source>
</evidence>
<name>A0A517YH30_9BACT</name>
<reference evidence="2 3" key="1">
    <citation type="submission" date="2019-02" db="EMBL/GenBank/DDBJ databases">
        <title>Deep-cultivation of Planctomycetes and their phenomic and genomic characterization uncovers novel biology.</title>
        <authorList>
            <person name="Wiegand S."/>
            <person name="Jogler M."/>
            <person name="Boedeker C."/>
            <person name="Pinto D."/>
            <person name="Vollmers J."/>
            <person name="Rivas-Marin E."/>
            <person name="Kohn T."/>
            <person name="Peeters S.H."/>
            <person name="Heuer A."/>
            <person name="Rast P."/>
            <person name="Oberbeckmann S."/>
            <person name="Bunk B."/>
            <person name="Jeske O."/>
            <person name="Meyerdierks A."/>
            <person name="Storesund J.E."/>
            <person name="Kallscheuer N."/>
            <person name="Luecker S."/>
            <person name="Lage O.M."/>
            <person name="Pohl T."/>
            <person name="Merkel B.J."/>
            <person name="Hornburger P."/>
            <person name="Mueller R.-W."/>
            <person name="Bruemmer F."/>
            <person name="Labrenz M."/>
            <person name="Spormann A.M."/>
            <person name="Op den Camp H."/>
            <person name="Overmann J."/>
            <person name="Amann R."/>
            <person name="Jetten M.S.M."/>
            <person name="Mascher T."/>
            <person name="Medema M.H."/>
            <person name="Devos D.P."/>
            <person name="Kaster A.-K."/>
            <person name="Ovreas L."/>
            <person name="Rohde M."/>
            <person name="Galperin M.Y."/>
            <person name="Jogler C."/>
        </authorList>
    </citation>
    <scope>NUCLEOTIDE SEQUENCE [LARGE SCALE GENOMIC DNA]</scope>
    <source>
        <strain evidence="2 3">ETA_A8</strain>
    </source>
</reference>
<dbReference type="InterPro" id="IPR006311">
    <property type="entry name" value="TAT_signal"/>
</dbReference>
<gene>
    <name evidence="2" type="ORF">ETAA8_46140</name>
</gene>
<organism evidence="2 3">
    <name type="scientific">Anatilimnocola aggregata</name>
    <dbReference type="NCBI Taxonomy" id="2528021"/>
    <lineage>
        <taxon>Bacteria</taxon>
        <taxon>Pseudomonadati</taxon>
        <taxon>Planctomycetota</taxon>
        <taxon>Planctomycetia</taxon>
        <taxon>Pirellulales</taxon>
        <taxon>Pirellulaceae</taxon>
        <taxon>Anatilimnocola</taxon>
    </lineage>
</organism>
<keyword evidence="3" id="KW-1185">Reference proteome</keyword>
<dbReference type="OrthoDB" id="9779968at2"/>
<evidence type="ECO:0008006" key="4">
    <source>
        <dbReference type="Google" id="ProtNLM"/>
    </source>
</evidence>
<dbReference type="Pfam" id="PF07394">
    <property type="entry name" value="DUF1501"/>
    <property type="match status" value="1"/>
</dbReference>
<dbReference type="RefSeq" id="WP_145093389.1">
    <property type="nucleotide sequence ID" value="NZ_CP036274.1"/>
</dbReference>
<dbReference type="InterPro" id="IPR010869">
    <property type="entry name" value="DUF1501"/>
</dbReference>
<dbReference type="AlphaFoldDB" id="A0A517YH30"/>
<evidence type="ECO:0000256" key="1">
    <source>
        <dbReference type="SAM" id="MobiDB-lite"/>
    </source>
</evidence>
<dbReference type="EMBL" id="CP036274">
    <property type="protein sequence ID" value="QDU29502.1"/>
    <property type="molecule type" value="Genomic_DNA"/>
</dbReference>
<accession>A0A517YH30</accession>
<dbReference type="SUPFAM" id="SSF53649">
    <property type="entry name" value="Alkaline phosphatase-like"/>
    <property type="match status" value="1"/>
</dbReference>
<dbReference type="PANTHER" id="PTHR43737:SF1">
    <property type="entry name" value="DUF1501 DOMAIN-CONTAINING PROTEIN"/>
    <property type="match status" value="1"/>
</dbReference>
<protein>
    <recommendedName>
        <fullName evidence="4">DUF1501 domain-containing protein</fullName>
    </recommendedName>
</protein>
<dbReference type="PANTHER" id="PTHR43737">
    <property type="entry name" value="BLL7424 PROTEIN"/>
    <property type="match status" value="1"/>
</dbReference>